<dbReference type="InterPro" id="IPR036404">
    <property type="entry name" value="Jacalin-like_lectin_dom_sf"/>
</dbReference>
<dbReference type="InterPro" id="IPR001229">
    <property type="entry name" value="Jacalin-like_lectin_dom"/>
</dbReference>
<evidence type="ECO:0000256" key="1">
    <source>
        <dbReference type="ARBA" id="ARBA00022734"/>
    </source>
</evidence>
<dbReference type="Pfam" id="PF01419">
    <property type="entry name" value="Jacalin"/>
    <property type="match status" value="2"/>
</dbReference>
<gene>
    <name evidence="3" type="ORF">C2845_PM06G13060</name>
</gene>
<proteinExistence type="predicted"/>
<dbReference type="EMBL" id="PQIB02000009">
    <property type="protein sequence ID" value="RLM99696.1"/>
    <property type="molecule type" value="Genomic_DNA"/>
</dbReference>
<keyword evidence="4" id="KW-1185">Reference proteome</keyword>
<name>A0A3L6RA12_PANMI</name>
<keyword evidence="1" id="KW-0430">Lectin</keyword>
<dbReference type="PANTHER" id="PTHR46506">
    <property type="entry name" value="OS05G0143600 PROTEIN"/>
    <property type="match status" value="1"/>
</dbReference>
<dbReference type="Proteomes" id="UP000275267">
    <property type="component" value="Unassembled WGS sequence"/>
</dbReference>
<reference evidence="4" key="1">
    <citation type="journal article" date="2019" name="Nat. Commun.">
        <title>The genome of broomcorn millet.</title>
        <authorList>
            <person name="Zou C."/>
            <person name="Miki D."/>
            <person name="Li D."/>
            <person name="Tang Q."/>
            <person name="Xiao L."/>
            <person name="Rajput S."/>
            <person name="Deng P."/>
            <person name="Jia W."/>
            <person name="Huang R."/>
            <person name="Zhang M."/>
            <person name="Sun Y."/>
            <person name="Hu J."/>
            <person name="Fu X."/>
            <person name="Schnable P.S."/>
            <person name="Li F."/>
            <person name="Zhang H."/>
            <person name="Feng B."/>
            <person name="Zhu X."/>
            <person name="Liu R."/>
            <person name="Schnable J.C."/>
            <person name="Zhu J.-K."/>
            <person name="Zhang H."/>
        </authorList>
    </citation>
    <scope>NUCLEOTIDE SEQUENCE [LARGE SCALE GENOMIC DNA]</scope>
</reference>
<protein>
    <recommendedName>
        <fullName evidence="2">Jacalin-type lectin domain-containing protein</fullName>
    </recommendedName>
</protein>
<evidence type="ECO:0000259" key="2">
    <source>
        <dbReference type="PROSITE" id="PS51752"/>
    </source>
</evidence>
<dbReference type="STRING" id="4540.A0A3L6RA12"/>
<evidence type="ECO:0000313" key="4">
    <source>
        <dbReference type="Proteomes" id="UP000275267"/>
    </source>
</evidence>
<organism evidence="3 4">
    <name type="scientific">Panicum miliaceum</name>
    <name type="common">Proso millet</name>
    <name type="synonym">Broomcorn millet</name>
    <dbReference type="NCBI Taxonomy" id="4540"/>
    <lineage>
        <taxon>Eukaryota</taxon>
        <taxon>Viridiplantae</taxon>
        <taxon>Streptophyta</taxon>
        <taxon>Embryophyta</taxon>
        <taxon>Tracheophyta</taxon>
        <taxon>Spermatophyta</taxon>
        <taxon>Magnoliopsida</taxon>
        <taxon>Liliopsida</taxon>
        <taxon>Poales</taxon>
        <taxon>Poaceae</taxon>
        <taxon>PACMAD clade</taxon>
        <taxon>Panicoideae</taxon>
        <taxon>Panicodae</taxon>
        <taxon>Paniceae</taxon>
        <taxon>Panicinae</taxon>
        <taxon>Panicum</taxon>
        <taxon>Panicum sect. Panicum</taxon>
    </lineage>
</organism>
<dbReference type="PROSITE" id="PS51752">
    <property type="entry name" value="JACALIN_LECTIN"/>
    <property type="match status" value="2"/>
</dbReference>
<dbReference type="OrthoDB" id="671612at2759"/>
<dbReference type="SUPFAM" id="SSF51101">
    <property type="entry name" value="Mannose-binding lectins"/>
    <property type="match status" value="2"/>
</dbReference>
<dbReference type="AlphaFoldDB" id="A0A3L6RA12"/>
<dbReference type="InterPro" id="IPR033734">
    <property type="entry name" value="Jacalin-like_lectin_dom_plant"/>
</dbReference>
<accession>A0A3L6RA12</accession>
<feature type="domain" description="Jacalin-type lectin" evidence="2">
    <location>
        <begin position="175"/>
        <end position="316"/>
    </location>
</feature>
<comment type="caution">
    <text evidence="3">The sequence shown here is derived from an EMBL/GenBank/DDBJ whole genome shotgun (WGS) entry which is preliminary data.</text>
</comment>
<evidence type="ECO:0000313" key="3">
    <source>
        <dbReference type="EMBL" id="RLM99696.1"/>
    </source>
</evidence>
<feature type="domain" description="Jacalin-type lectin" evidence="2">
    <location>
        <begin position="1"/>
        <end position="115"/>
    </location>
</feature>
<dbReference type="GO" id="GO:0030246">
    <property type="term" value="F:carbohydrate binding"/>
    <property type="evidence" value="ECO:0007669"/>
    <property type="project" value="UniProtKB-KW"/>
</dbReference>
<dbReference type="Gene3D" id="2.100.10.30">
    <property type="entry name" value="Jacalin-like lectin domain"/>
    <property type="match status" value="2"/>
</dbReference>
<dbReference type="SMART" id="SM00915">
    <property type="entry name" value="Jacalin"/>
    <property type="match status" value="2"/>
</dbReference>
<sequence>MRLESMTIRAGDSVDSVGFSYVDETGHKHTVGPFGGTGGQLATIKLAPVEYVQRLSGTIGQAFGSEARTFVASLQIGTNISDDQFSIPLPENVSVVGFFGRAGNLLDAIGVYIAYKSPNFPIAHHATEETSGDEDEEHNRYYFPTTTHHHHWTDLSHQDWDVGFVEEIFVLGREVWNLGLGWRPEPTEFDATEPPKHLDGVMIRSGDIIDAFGFSYADEAGQKHTIGPYGGSGGSLTTIQLEPSEYVKHFSGTTGTYVGSPVVASLTIETNLRVYGPYGKDQNKHFSVPLPETASVVGFFGSADSHLDAIGVYVSRFISN</sequence>
<dbReference type="CDD" id="cd09612">
    <property type="entry name" value="Jacalin"/>
    <property type="match status" value="1"/>
</dbReference>